<keyword evidence="11" id="KW-1185">Reference proteome</keyword>
<dbReference type="PANTHER" id="PTHR20941">
    <property type="entry name" value="FOLATE SYNTHESIS PROTEINS"/>
    <property type="match status" value="1"/>
</dbReference>
<dbReference type="InterPro" id="IPR011005">
    <property type="entry name" value="Dihydropteroate_synth-like_sf"/>
</dbReference>
<comment type="cofactor">
    <cofactor evidence="2">
        <name>Mg(2+)</name>
        <dbReference type="ChEBI" id="CHEBI:18420"/>
    </cofactor>
</comment>
<evidence type="ECO:0000259" key="9">
    <source>
        <dbReference type="PROSITE" id="PS50972"/>
    </source>
</evidence>
<dbReference type="NCBIfam" id="TIGR01496">
    <property type="entry name" value="DHPS"/>
    <property type="match status" value="1"/>
</dbReference>
<dbReference type="GO" id="GO:0005829">
    <property type="term" value="C:cytosol"/>
    <property type="evidence" value="ECO:0007669"/>
    <property type="project" value="TreeGrafter"/>
</dbReference>
<name>A0A060R9Z1_9BACT</name>
<dbReference type="HOGENOM" id="CLU_008023_0_2_10"/>
<evidence type="ECO:0000313" key="11">
    <source>
        <dbReference type="Proteomes" id="UP000027616"/>
    </source>
</evidence>
<reference evidence="10 11" key="1">
    <citation type="journal article" date="2015" name="Genome Announc.">
        <title>Complete Genome Sequence of the Novel Leech Symbiont Mucinivorans hirudinis M3T.</title>
        <authorList>
            <person name="Nelson M.C."/>
            <person name="Bomar L."/>
            <person name="Graf J."/>
        </authorList>
    </citation>
    <scope>NUCLEOTIDE SEQUENCE [LARGE SCALE GENOMIC DNA]</scope>
    <source>
        <strain evidence="11">M3</strain>
    </source>
</reference>
<comment type="catalytic activity">
    <reaction evidence="1">
        <text>(7,8-dihydropterin-6-yl)methyl diphosphate + 4-aminobenzoate = 7,8-dihydropteroate + diphosphate</text>
        <dbReference type="Rhea" id="RHEA:19949"/>
        <dbReference type="ChEBI" id="CHEBI:17836"/>
        <dbReference type="ChEBI" id="CHEBI:17839"/>
        <dbReference type="ChEBI" id="CHEBI:33019"/>
        <dbReference type="ChEBI" id="CHEBI:72950"/>
        <dbReference type="EC" id="2.5.1.15"/>
    </reaction>
</comment>
<dbReference type="PROSITE" id="PS00793">
    <property type="entry name" value="DHPS_2"/>
    <property type="match status" value="1"/>
</dbReference>
<evidence type="ECO:0000256" key="8">
    <source>
        <dbReference type="ARBA" id="ARBA00022909"/>
    </source>
</evidence>
<dbReference type="GO" id="GO:0046654">
    <property type="term" value="P:tetrahydrofolate biosynthetic process"/>
    <property type="evidence" value="ECO:0007669"/>
    <property type="project" value="TreeGrafter"/>
</dbReference>
<dbReference type="PROSITE" id="PS50972">
    <property type="entry name" value="PTERIN_BINDING"/>
    <property type="match status" value="1"/>
</dbReference>
<evidence type="ECO:0000256" key="6">
    <source>
        <dbReference type="ARBA" id="ARBA00022723"/>
    </source>
</evidence>
<proteinExistence type="predicted"/>
<comment type="pathway">
    <text evidence="3">Cofactor biosynthesis; tetrahydrofolate biosynthesis; 7,8-dihydrofolate from 2-amino-4-hydroxy-6-hydroxymethyl-7,8-dihydropteridine diphosphate and 4-aminobenzoate: step 1/2.</text>
</comment>
<keyword evidence="6" id="KW-0479">Metal-binding</keyword>
<dbReference type="SUPFAM" id="SSF51717">
    <property type="entry name" value="Dihydropteroate synthetase-like"/>
    <property type="match status" value="1"/>
</dbReference>
<dbReference type="GO" id="GO:0004156">
    <property type="term" value="F:dihydropteroate synthase activity"/>
    <property type="evidence" value="ECO:0007669"/>
    <property type="project" value="UniProtKB-EC"/>
</dbReference>
<dbReference type="CDD" id="cd00739">
    <property type="entry name" value="DHPS"/>
    <property type="match status" value="1"/>
</dbReference>
<keyword evidence="8" id="KW-0289">Folate biosynthesis</keyword>
<evidence type="ECO:0000256" key="2">
    <source>
        <dbReference type="ARBA" id="ARBA00001946"/>
    </source>
</evidence>
<dbReference type="InterPro" id="IPR006390">
    <property type="entry name" value="DHP_synth_dom"/>
</dbReference>
<protein>
    <recommendedName>
        <fullName evidence="4">dihydropteroate synthase</fullName>
        <ecNumber evidence="4">2.5.1.15</ecNumber>
    </recommendedName>
</protein>
<dbReference type="KEGG" id="rbc:BN938_2375"/>
<evidence type="ECO:0000256" key="1">
    <source>
        <dbReference type="ARBA" id="ARBA00000012"/>
    </source>
</evidence>
<keyword evidence="5 10" id="KW-0808">Transferase</keyword>
<sequence>MVKVMAIVNITPDSFWEGSRNVAIKDIERRVVQAVREGASILDLGGYSTRPGAADVSLEEELSRLDSAFEVIRCSGLSEVEISVDTFRSQVVEKIYDKWGRFIVNDISAGRLDAGMIGLVGRLGLPYIAMHSRANPATMQSMTDYEDVVSEVSEFLRAKIAECRAAGISDITVDPGFGFAKTLPQNYELLRGLHRVCELGVPVLAGLSRKSMIWRTLGVTPDEALNGTTALNWEALRQGATVLRVHDVRAAVEVVEIYTTFTEGIVIS</sequence>
<evidence type="ECO:0000256" key="3">
    <source>
        <dbReference type="ARBA" id="ARBA00004763"/>
    </source>
</evidence>
<dbReference type="GO" id="GO:0046872">
    <property type="term" value="F:metal ion binding"/>
    <property type="evidence" value="ECO:0007669"/>
    <property type="project" value="UniProtKB-KW"/>
</dbReference>
<dbReference type="Proteomes" id="UP000027616">
    <property type="component" value="Chromosome I"/>
</dbReference>
<dbReference type="PANTHER" id="PTHR20941:SF1">
    <property type="entry name" value="FOLIC ACID SYNTHESIS PROTEIN FOL1"/>
    <property type="match status" value="1"/>
</dbReference>
<dbReference type="Gene3D" id="3.20.20.20">
    <property type="entry name" value="Dihydropteroate synthase-like"/>
    <property type="match status" value="1"/>
</dbReference>
<dbReference type="InterPro" id="IPR045031">
    <property type="entry name" value="DHP_synth-like"/>
</dbReference>
<gene>
    <name evidence="10" type="ORF">BN938_2375</name>
</gene>
<dbReference type="EC" id="2.5.1.15" evidence="4"/>
<dbReference type="PATRIC" id="fig|1433126.3.peg.2350"/>
<dbReference type="eggNOG" id="COG0294">
    <property type="taxonomic scope" value="Bacteria"/>
</dbReference>
<dbReference type="STRING" id="1433126.BN938_2375"/>
<dbReference type="Pfam" id="PF00809">
    <property type="entry name" value="Pterin_bind"/>
    <property type="match status" value="1"/>
</dbReference>
<dbReference type="GO" id="GO:0046656">
    <property type="term" value="P:folic acid biosynthetic process"/>
    <property type="evidence" value="ECO:0007669"/>
    <property type="project" value="UniProtKB-KW"/>
</dbReference>
<accession>A0A060R9Z1</accession>
<organism evidence="10 11">
    <name type="scientific">Mucinivorans hirudinis</name>
    <dbReference type="NCBI Taxonomy" id="1433126"/>
    <lineage>
        <taxon>Bacteria</taxon>
        <taxon>Pseudomonadati</taxon>
        <taxon>Bacteroidota</taxon>
        <taxon>Bacteroidia</taxon>
        <taxon>Bacteroidales</taxon>
        <taxon>Rikenellaceae</taxon>
        <taxon>Mucinivorans</taxon>
    </lineage>
</organism>
<evidence type="ECO:0000256" key="4">
    <source>
        <dbReference type="ARBA" id="ARBA00012458"/>
    </source>
</evidence>
<evidence type="ECO:0000313" key="10">
    <source>
        <dbReference type="EMBL" id="CDN32446.1"/>
    </source>
</evidence>
<feature type="domain" description="Pterin-binding" evidence="9">
    <location>
        <begin position="2"/>
        <end position="256"/>
    </location>
</feature>
<evidence type="ECO:0000256" key="5">
    <source>
        <dbReference type="ARBA" id="ARBA00022679"/>
    </source>
</evidence>
<dbReference type="InterPro" id="IPR000489">
    <property type="entry name" value="Pterin-binding_dom"/>
</dbReference>
<keyword evidence="7" id="KW-0460">Magnesium</keyword>
<dbReference type="EMBL" id="HG934468">
    <property type="protein sequence ID" value="CDN32446.1"/>
    <property type="molecule type" value="Genomic_DNA"/>
</dbReference>
<evidence type="ECO:0000256" key="7">
    <source>
        <dbReference type="ARBA" id="ARBA00022842"/>
    </source>
</evidence>
<dbReference type="AlphaFoldDB" id="A0A060R9Z1"/>